<keyword evidence="11" id="KW-1185">Reference proteome</keyword>
<evidence type="ECO:0000256" key="3">
    <source>
        <dbReference type="ARBA" id="ARBA00022737"/>
    </source>
</evidence>
<keyword evidence="3" id="KW-0677">Repeat</keyword>
<keyword evidence="6" id="KW-0539">Nucleus</keyword>
<dbReference type="InterPro" id="IPR050888">
    <property type="entry name" value="ZnF_C2H2-type_TF"/>
</dbReference>
<evidence type="ECO:0000313" key="11">
    <source>
        <dbReference type="Proteomes" id="UP001154078"/>
    </source>
</evidence>
<feature type="domain" description="C2H2-type" evidence="9">
    <location>
        <begin position="2523"/>
        <end position="2550"/>
    </location>
</feature>
<feature type="compositionally biased region" description="Basic and acidic residues" evidence="8">
    <location>
        <begin position="551"/>
        <end position="564"/>
    </location>
</feature>
<feature type="compositionally biased region" description="Basic and acidic residues" evidence="8">
    <location>
        <begin position="697"/>
        <end position="711"/>
    </location>
</feature>
<feature type="compositionally biased region" description="Basic residues" evidence="8">
    <location>
        <begin position="533"/>
        <end position="550"/>
    </location>
</feature>
<feature type="compositionally biased region" description="Polar residues" evidence="8">
    <location>
        <begin position="679"/>
        <end position="692"/>
    </location>
</feature>
<feature type="region of interest" description="Disordered" evidence="8">
    <location>
        <begin position="1"/>
        <end position="30"/>
    </location>
</feature>
<dbReference type="EMBL" id="OV121141">
    <property type="protein sequence ID" value="CAH0548707.1"/>
    <property type="molecule type" value="Genomic_DNA"/>
</dbReference>
<feature type="region of interest" description="Disordered" evidence="8">
    <location>
        <begin position="1254"/>
        <end position="1274"/>
    </location>
</feature>
<reference evidence="10" key="1">
    <citation type="submission" date="2021-12" db="EMBL/GenBank/DDBJ databases">
        <authorList>
            <person name="King R."/>
        </authorList>
    </citation>
    <scope>NUCLEOTIDE SEQUENCE</scope>
</reference>
<dbReference type="InterPro" id="IPR036236">
    <property type="entry name" value="Znf_C2H2_sf"/>
</dbReference>
<keyword evidence="4 7" id="KW-0863">Zinc-finger</keyword>
<dbReference type="OrthoDB" id="4737882at2759"/>
<evidence type="ECO:0000256" key="1">
    <source>
        <dbReference type="ARBA" id="ARBA00004123"/>
    </source>
</evidence>
<feature type="compositionally biased region" description="Basic and acidic residues" evidence="8">
    <location>
        <begin position="473"/>
        <end position="489"/>
    </location>
</feature>
<protein>
    <recommendedName>
        <fullName evidence="9">C2H2-type domain-containing protein</fullName>
    </recommendedName>
</protein>
<evidence type="ECO:0000256" key="2">
    <source>
        <dbReference type="ARBA" id="ARBA00022723"/>
    </source>
</evidence>
<feature type="compositionally biased region" description="Basic and acidic residues" evidence="8">
    <location>
        <begin position="1254"/>
        <end position="1264"/>
    </location>
</feature>
<keyword evidence="2" id="KW-0479">Metal-binding</keyword>
<dbReference type="GO" id="GO:0005634">
    <property type="term" value="C:nucleus"/>
    <property type="evidence" value="ECO:0007669"/>
    <property type="project" value="UniProtKB-SubCell"/>
</dbReference>
<accession>A0A9P0FCK9</accession>
<dbReference type="InterPro" id="IPR013087">
    <property type="entry name" value="Znf_C2H2_type"/>
</dbReference>
<feature type="compositionally biased region" description="Basic and acidic residues" evidence="8">
    <location>
        <begin position="578"/>
        <end position="592"/>
    </location>
</feature>
<feature type="region of interest" description="Disordered" evidence="8">
    <location>
        <begin position="636"/>
        <end position="740"/>
    </location>
</feature>
<evidence type="ECO:0000256" key="8">
    <source>
        <dbReference type="SAM" id="MobiDB-lite"/>
    </source>
</evidence>
<dbReference type="SUPFAM" id="SSF57667">
    <property type="entry name" value="beta-beta-alpha zinc fingers"/>
    <property type="match status" value="1"/>
</dbReference>
<dbReference type="PROSITE" id="PS00028">
    <property type="entry name" value="ZINC_FINGER_C2H2_1"/>
    <property type="match status" value="4"/>
</dbReference>
<feature type="compositionally biased region" description="Polar residues" evidence="8">
    <location>
        <begin position="2291"/>
        <end position="2319"/>
    </location>
</feature>
<evidence type="ECO:0000256" key="7">
    <source>
        <dbReference type="PROSITE-ProRule" id="PRU00042"/>
    </source>
</evidence>
<gene>
    <name evidence="10" type="ORF">MELIAE_LOCUS2124</name>
</gene>
<feature type="region of interest" description="Disordered" evidence="8">
    <location>
        <begin position="363"/>
        <end position="436"/>
    </location>
</feature>
<feature type="region of interest" description="Disordered" evidence="8">
    <location>
        <begin position="2031"/>
        <end position="2096"/>
    </location>
</feature>
<dbReference type="GO" id="GO:0008270">
    <property type="term" value="F:zinc ion binding"/>
    <property type="evidence" value="ECO:0007669"/>
    <property type="project" value="UniProtKB-KW"/>
</dbReference>
<dbReference type="SMART" id="SM00355">
    <property type="entry name" value="ZnF_C2H2"/>
    <property type="match status" value="19"/>
</dbReference>
<feature type="compositionally biased region" description="Basic and acidic residues" evidence="8">
    <location>
        <begin position="962"/>
        <end position="979"/>
    </location>
</feature>
<feature type="region of interest" description="Disordered" evidence="8">
    <location>
        <begin position="1936"/>
        <end position="1955"/>
    </location>
</feature>
<evidence type="ECO:0000259" key="9">
    <source>
        <dbReference type="PROSITE" id="PS50157"/>
    </source>
</evidence>
<proteinExistence type="predicted"/>
<dbReference type="PANTHER" id="PTHR24406">
    <property type="entry name" value="TRANSCRIPTIONAL REPRESSOR CTCFL-RELATED"/>
    <property type="match status" value="1"/>
</dbReference>
<feature type="region of interest" description="Disordered" evidence="8">
    <location>
        <begin position="185"/>
        <end position="213"/>
    </location>
</feature>
<feature type="compositionally biased region" description="Basic and acidic residues" evidence="8">
    <location>
        <begin position="2079"/>
        <end position="2096"/>
    </location>
</feature>
<evidence type="ECO:0000256" key="5">
    <source>
        <dbReference type="ARBA" id="ARBA00022833"/>
    </source>
</evidence>
<feature type="region of interest" description="Disordered" evidence="8">
    <location>
        <begin position="2282"/>
        <end position="2319"/>
    </location>
</feature>
<evidence type="ECO:0000313" key="10">
    <source>
        <dbReference type="EMBL" id="CAH0548707.1"/>
    </source>
</evidence>
<dbReference type="Proteomes" id="UP001154078">
    <property type="component" value="Chromosome 10"/>
</dbReference>
<feature type="compositionally biased region" description="Basic and acidic residues" evidence="8">
    <location>
        <begin position="497"/>
        <end position="512"/>
    </location>
</feature>
<feature type="compositionally biased region" description="Polar residues" evidence="8">
    <location>
        <begin position="2061"/>
        <end position="2076"/>
    </location>
</feature>
<evidence type="ECO:0000256" key="4">
    <source>
        <dbReference type="ARBA" id="ARBA00022771"/>
    </source>
</evidence>
<feature type="region of interest" description="Disordered" evidence="8">
    <location>
        <begin position="884"/>
        <end position="911"/>
    </location>
</feature>
<feature type="region of interest" description="Disordered" evidence="8">
    <location>
        <begin position="454"/>
        <end position="597"/>
    </location>
</feature>
<name>A0A9P0FCK9_BRAAE</name>
<dbReference type="PROSITE" id="PS50157">
    <property type="entry name" value="ZINC_FINGER_C2H2_2"/>
    <property type="match status" value="1"/>
</dbReference>
<dbReference type="Gene3D" id="3.30.160.60">
    <property type="entry name" value="Classic Zinc Finger"/>
    <property type="match status" value="2"/>
</dbReference>
<feature type="region of interest" description="Disordered" evidence="8">
    <location>
        <begin position="957"/>
        <end position="988"/>
    </location>
</feature>
<sequence length="2917" mass="333580">MDKGDHKDKEHKDVEATVSRNEETKKLVKQEGKIDKRIADKYNKKPNIKKNAFKIPLLSKKLPETITSSIVNNVPVPVVEPPKIVLPLKMMPPLNLAEIMHPHATALLTNNLKKQNSMNAPTNSFHDSYRQQNSISVPIQQNIPIPQSPIINNFGGPNNISPHNNRPIRNEQNFNRPNFNNIPNEFEGRPNDFNGPQFHRPPQNEFDNFHNQQDFHNRPNSQMQFRGPQQHNNPQLIQRNQFKFEPPPPDINLNNFKMGPPPNLAEIIQLNATALIGNIVGNLQKQNCINVPTNSFQNSHGQQSNISVPIQQNLPIQQNIPIPHSPIIHNFGGPDANSPHNNRIPPIRNEQHFNRLNFNNLQNEFEGRPNDFNGPQFHRPPQNEFDNFHNRPNSQMQFRGSQQHDNPQFKQRNQFKFEPPPPDTAGMPLLLPQEDKGFCSDQKNFYHGEIKEHISPWNGSQNNWNRGRGRFHNNSDPRRGREYENHDFKQPQTSNFEHQDTHNSPSFRKEDPIPNYRNPGQVREDFRQQNKSANKRGRFRGRGFQHNRSRGKSEAREVKDRQDFQYRNQFDLVDSANDDNRPRSRSPPKESFHSPLDSWYVSDKNLTEKDYEVQNVNIPKIKKDFTKDIIKTAEDESNVVDPESDAVNSVEKGELSTQEPEATSIPENPEIQPEVVESTFKTTTETPSSSVQDDPIEESKVKTDKKETPAEEEKDTTEEVTSTQPHPQEETKPESSTAEQNILAKFFANLMGSGNKEDKKGALLSLISTFTDSFSDTQIKKITNIIKDASSETDEQAAKTTEKERAVIDHEEEKPVKIEEVSVVKAEPVQVSVGESIKKKKRTTPTKPKRHKTELELLPGNIQDMFIRDGELTANGKRMCRMLKSDPKALNTDTKDKEKNSEKKIPKEEDSKNAMDINYMTNVKVVLNRISPKELLKLRIPKSLFLKEEIDAEPSSISLESEDLKKGEKEEEKIDNENTKKKKVTKRKRKTFWTSGLNKKRKKRKADKDKLIAETTDKPFVKPHVCYLKEKNKMQCKLCPFSSKYLAHHYIMNHPEEEMWFTRLTKENAKLAVEDAKVNMKKYEQLTTAFKLHKKYQFACCFCKYNNSMFPISFYDHVTLHTGEFRYKCQDCNFVNNNRKGIKNHIQKNKSHKRHALPSKLSGIYTFLFMCNECNYCQIDKGNVKKHVNNTHGKNVKITKIISSTLPILDADDKDSLQKRVMKLEKDEVETKTKHVVKKRKCVKIKAIIEDKEINKKNNKEPPRKKIKRDKKSSNFRSPLMKALKLDNPDEESKSSPLNASANFESDHEINSIVLQKQVKEEATHIIPAAEIKKDIETIDFTCDTDYNEDNLLGSGLQNAISFKSEPDEEDEIIPEPELVLLPGIERPPTPAMPVLEKSINKSVVVEEPVQKPTVIIERPLTPVMPVLEKSVNKPVQPTVINDVNVKACLDQSIIFNGCCVQVIKNDDILTYSCQVLPCVYSCENQASFMKHCKEQHANIDKVNCDVCKINVDGGTMEDMFRHVLNVHLNEFETSPRLSLLKMRRLSGDQLSTVIDITGDLSNSDMEKDKIVSENVIKSEIPEQLQDIQVASVPEQSVEFKNPFEFKISGVMSLAEEPVVSPLRPLKLTPTKINSNIFWSKMNDDELKKPKKSQFAMAKFLTAIRDLYKCPVYSCMFSSNFRDEFESHLNKHKLTPKSLFLPCVYCDYKMLIDNVTTHIDVSHGKCRYACGYCMYRTMDPDYVYLHHLEEHKDKEKYRIVQVGTTAVACLATEPQNTCLPEDITKYCKPYHCKPCQKSFLFENDFKRNMLRHNLLDLIQCGFGVECSALEPTNKMVQHWNSVHNVCAYQCGYCFFSAPNQVAVFMHQVAKHFNQSPKVYCRINPNENADNLFYSSEAMALLPVLRKLPDSMKEPEAIEAPPKAQPQKSELKVASGYNKGNSLLKPPTKASGVTSTTGSKLFQILPSENLISKSLAPNSKSQVLKAIPNKFNSLLSFAKTSSSSLSSLPSTSTGQVSLLRKRLSFSKESQPVAIDTVEIPPVEDPSSTGELPEQPEVDPLSLTDSESESFLQKNAATSSEDDRSDKSSEKSSKHPEKQAFTLCEDKWTTAAQIRSHLKTKHNVSSITLTPPESQQQNIPELNECGWCGYTDKVNMNFVRHLLTHSKEKAVPDSAPVNPMPCSDKIEKMFDKMTNLAFNGFQGSKQKTEKGEERETLPEAHLDVSARLTMVRDLKELNGTHKLGTDSIYGISSKFKSDDKQEISTHFTEKHPKNDMFDVIQTQQNKSPDKKTPTSATISKPSNSATHSTPPPSSIDSSLEAVTSGNFSKKKSLPINENFIAEINKETAKALEKLTNEKFITVLDDDEEEDNIVVKQAKPKDIPPDIEGRLPTLEKEMLDPFHLTHLIREFGGFGNPFNKQFNCPVCDKFKSKQVVDFIFHLYIEKKTKRFMCTKCSATSVSYDLMCRHVKGLHDTHTPWEVIKPLPRHKKLEVWIQELLRAQADTIILKQGLVSAKIDSDKPKIHECEFCGEKYFSKVNIQEHQLVHWRDKPFQCGSCSFSDVRREKVVEHWKKEHKGECKLSLKAPLVATVIANRDESDKASYKDAVNLVEEENDDVTTMEQVLQVVEEKEVKEPSSNKGQIVFICDLCAVYTFNQLQMEDHAITKHNSTKCFKRFMWKAYVDNPNYNVHCWYCDVQGPDLMVRDHHSKKHAENKYQPYKFTCELCPQRYASSEHFKMHFAREHNNAEVRYRTLDNTLREQAKRVLNLYKCVLCDFTSTNFKTKNIRLHVRTHTKPFSCGVCHMRYACASQVRTHCLKKHPNKTEIIEEDAEKLRESSELMSIIIDTAVPVDVTKKSITAMEEFSYYGTQPAILDLKNIKTVVEVNNVGLNVTAEQLGNIFNLNCYVEVDKYVPEINP</sequence>
<keyword evidence="5" id="KW-0862">Zinc</keyword>
<comment type="subcellular location">
    <subcellularLocation>
        <location evidence="1">Nucleus</location>
    </subcellularLocation>
</comment>
<feature type="compositionally biased region" description="Polar residues" evidence="8">
    <location>
        <begin position="390"/>
        <end position="414"/>
    </location>
</feature>
<evidence type="ECO:0000256" key="6">
    <source>
        <dbReference type="ARBA" id="ARBA00023242"/>
    </source>
</evidence>
<organism evidence="10 11">
    <name type="scientific">Brassicogethes aeneus</name>
    <name type="common">Rape pollen beetle</name>
    <name type="synonym">Meligethes aeneus</name>
    <dbReference type="NCBI Taxonomy" id="1431903"/>
    <lineage>
        <taxon>Eukaryota</taxon>
        <taxon>Metazoa</taxon>
        <taxon>Ecdysozoa</taxon>
        <taxon>Arthropoda</taxon>
        <taxon>Hexapoda</taxon>
        <taxon>Insecta</taxon>
        <taxon>Pterygota</taxon>
        <taxon>Neoptera</taxon>
        <taxon>Endopterygota</taxon>
        <taxon>Coleoptera</taxon>
        <taxon>Polyphaga</taxon>
        <taxon>Cucujiformia</taxon>
        <taxon>Nitidulidae</taxon>
        <taxon>Meligethinae</taxon>
        <taxon>Brassicogethes</taxon>
    </lineage>
</organism>